<dbReference type="Gene3D" id="2.40.50.1070">
    <property type="match status" value="1"/>
</dbReference>
<gene>
    <name evidence="6" type="ORF">Poli38472_011749</name>
</gene>
<proteinExistence type="inferred from homology"/>
<dbReference type="InterPro" id="IPR012340">
    <property type="entry name" value="NA-bd_OB-fold"/>
</dbReference>
<name>A0A8K1C7N1_PYTOL</name>
<dbReference type="CDD" id="cd02440">
    <property type="entry name" value="AdoMet_MTases"/>
    <property type="match status" value="1"/>
</dbReference>
<dbReference type="Gene3D" id="3.40.50.150">
    <property type="entry name" value="Vaccinia Virus protein VP39"/>
    <property type="match status" value="1"/>
</dbReference>
<dbReference type="InterPro" id="IPR030390">
    <property type="entry name" value="MeTrfase_TrmA_AS"/>
</dbReference>
<feature type="active site" evidence="5">
    <location>
        <position position="521"/>
    </location>
</feature>
<protein>
    <recommendedName>
        <fullName evidence="8">RNA methyltransferase</fullName>
    </recommendedName>
</protein>
<evidence type="ECO:0000256" key="2">
    <source>
        <dbReference type="ARBA" id="ARBA00022679"/>
    </source>
</evidence>
<dbReference type="Gene3D" id="2.40.50.140">
    <property type="entry name" value="Nucleic acid-binding proteins"/>
    <property type="match status" value="1"/>
</dbReference>
<evidence type="ECO:0000256" key="5">
    <source>
        <dbReference type="PROSITE-ProRule" id="PRU10015"/>
    </source>
</evidence>
<dbReference type="OrthoDB" id="10250660at2759"/>
<dbReference type="PROSITE" id="PS51687">
    <property type="entry name" value="SAM_MT_RNA_M5U"/>
    <property type="match status" value="1"/>
</dbReference>
<evidence type="ECO:0000256" key="4">
    <source>
        <dbReference type="PROSITE-ProRule" id="PRU01024"/>
    </source>
</evidence>
<sequence length="569" mass="64797">MRRWTTPLVRHGHARSVCTAASQLEGAAAATHPQAKRTITATITSLDEDGDAIGYDASAPVHTNRPLRVPFAVPGDTLAVQVWNKDLVRSDFTSAMFAQLETIEQPSEHRVEPLCSKFFGICGGCKHQNVRYAEQLEQKQRRVESMFTDRGIPVTEPIRRIQGVESEGDAGLYRYRNKMEFTCSTGRWMLDDDKTEDEEVLPEFTLGLFPVASVSTRRARTQKKRRNGRHREWNSRILSIDSCVLQDASCDWLLQRIRSLCEELNIKAYDFHTHDGFLKNVVLRRGTVGDDKEIMVGFVTTTLEGETEQQQRLNQLVETLVRDFDLEQQTGNVVSIVQQVDEEALRHRRETAAEKQRVLFGRDFMYDSILGHHFEVSLDSFFQPNSTQASQLYRVIQEQIVERMSEKKPIVWDLFCGVGSIGICMGPHVERLIGFEIVDAAVEKARKNAEINGYTAEQMQFRRLDLSNHWSEVESQLLTLAEDPATRPDLIIVDPPRAGLHKKLITLLTRLAPAQICYVSCNPETQVRDLELLCCGETAPYSVEMVQPVDMLPHTPHLETVAWLERRHN</sequence>
<dbReference type="SUPFAM" id="SSF53335">
    <property type="entry name" value="S-adenosyl-L-methionine-dependent methyltransferases"/>
    <property type="match status" value="1"/>
</dbReference>
<reference evidence="6" key="1">
    <citation type="submission" date="2019-03" db="EMBL/GenBank/DDBJ databases">
        <title>Long read genome sequence of the mycoparasitic Pythium oligandrum ATCC 38472 isolated from sugarbeet rhizosphere.</title>
        <authorList>
            <person name="Gaulin E."/>
        </authorList>
    </citation>
    <scope>NUCLEOTIDE SEQUENCE</scope>
    <source>
        <strain evidence="6">ATCC 38472_TT</strain>
    </source>
</reference>
<feature type="binding site" evidence="4">
    <location>
        <position position="494"/>
    </location>
    <ligand>
        <name>S-adenosyl-L-methionine</name>
        <dbReference type="ChEBI" id="CHEBI:59789"/>
    </ligand>
</feature>
<comment type="similarity">
    <text evidence="4">Belongs to the class I-like SAM-binding methyltransferase superfamily. RNA M5U methyltransferase family.</text>
</comment>
<keyword evidence="7" id="KW-1185">Reference proteome</keyword>
<comment type="caution">
    <text evidence="6">The sequence shown here is derived from an EMBL/GenBank/DDBJ whole genome shotgun (WGS) entry which is preliminary data.</text>
</comment>
<dbReference type="InterPro" id="IPR029063">
    <property type="entry name" value="SAM-dependent_MTases_sf"/>
</dbReference>
<dbReference type="PROSITE" id="PS01230">
    <property type="entry name" value="TRMA_1"/>
    <property type="match status" value="1"/>
</dbReference>
<organism evidence="6 7">
    <name type="scientific">Pythium oligandrum</name>
    <name type="common">Mycoparasitic fungus</name>
    <dbReference type="NCBI Taxonomy" id="41045"/>
    <lineage>
        <taxon>Eukaryota</taxon>
        <taxon>Sar</taxon>
        <taxon>Stramenopiles</taxon>
        <taxon>Oomycota</taxon>
        <taxon>Peronosporomycetes</taxon>
        <taxon>Pythiales</taxon>
        <taxon>Pythiaceae</taxon>
        <taxon>Pythium</taxon>
    </lineage>
</organism>
<dbReference type="EMBL" id="SPLM01000112">
    <property type="protein sequence ID" value="TMW58161.1"/>
    <property type="molecule type" value="Genomic_DNA"/>
</dbReference>
<dbReference type="NCBIfam" id="TIGR00479">
    <property type="entry name" value="rumA"/>
    <property type="match status" value="1"/>
</dbReference>
<dbReference type="GO" id="GO:0006396">
    <property type="term" value="P:RNA processing"/>
    <property type="evidence" value="ECO:0007669"/>
    <property type="project" value="InterPro"/>
</dbReference>
<evidence type="ECO:0000256" key="3">
    <source>
        <dbReference type="ARBA" id="ARBA00022691"/>
    </source>
</evidence>
<evidence type="ECO:0000313" key="7">
    <source>
        <dbReference type="Proteomes" id="UP000794436"/>
    </source>
</evidence>
<evidence type="ECO:0000313" key="6">
    <source>
        <dbReference type="EMBL" id="TMW58161.1"/>
    </source>
</evidence>
<dbReference type="GO" id="GO:0008173">
    <property type="term" value="F:RNA methyltransferase activity"/>
    <property type="evidence" value="ECO:0007669"/>
    <property type="project" value="InterPro"/>
</dbReference>
<feature type="active site" description="Nucleophile" evidence="4">
    <location>
        <position position="521"/>
    </location>
</feature>
<keyword evidence="3 4" id="KW-0949">S-adenosyl-L-methionine</keyword>
<evidence type="ECO:0000256" key="1">
    <source>
        <dbReference type="ARBA" id="ARBA00022603"/>
    </source>
</evidence>
<feature type="binding site" evidence="4">
    <location>
        <position position="383"/>
    </location>
    <ligand>
        <name>S-adenosyl-L-methionine</name>
        <dbReference type="ChEBI" id="CHEBI:59789"/>
    </ligand>
</feature>
<dbReference type="AlphaFoldDB" id="A0A8K1C7N1"/>
<dbReference type="GO" id="GO:0032259">
    <property type="term" value="P:methylation"/>
    <property type="evidence" value="ECO:0007669"/>
    <property type="project" value="UniProtKB-KW"/>
</dbReference>
<feature type="binding site" evidence="4">
    <location>
        <position position="436"/>
    </location>
    <ligand>
        <name>S-adenosyl-L-methionine</name>
        <dbReference type="ChEBI" id="CHEBI:59789"/>
    </ligand>
</feature>
<accession>A0A8K1C7N1</accession>
<dbReference type="PANTHER" id="PTHR11061:SF30">
    <property type="entry name" value="TRNA (URACIL(54)-C(5))-METHYLTRANSFERASE"/>
    <property type="match status" value="1"/>
</dbReference>
<feature type="binding site" evidence="4">
    <location>
        <position position="415"/>
    </location>
    <ligand>
        <name>S-adenosyl-L-methionine</name>
        <dbReference type="ChEBI" id="CHEBI:59789"/>
    </ligand>
</feature>
<dbReference type="PANTHER" id="PTHR11061">
    <property type="entry name" value="RNA M5U METHYLTRANSFERASE"/>
    <property type="match status" value="1"/>
</dbReference>
<dbReference type="Proteomes" id="UP000794436">
    <property type="component" value="Unassembled WGS sequence"/>
</dbReference>
<keyword evidence="1 4" id="KW-0489">Methyltransferase</keyword>
<dbReference type="InterPro" id="IPR010280">
    <property type="entry name" value="U5_MeTrfase_fam"/>
</dbReference>
<keyword evidence="2 4" id="KW-0808">Transferase</keyword>
<evidence type="ECO:0008006" key="8">
    <source>
        <dbReference type="Google" id="ProtNLM"/>
    </source>
</evidence>
<dbReference type="Pfam" id="PF05958">
    <property type="entry name" value="tRNA_U5-meth_tr"/>
    <property type="match status" value="1"/>
</dbReference>